<dbReference type="AlphaFoldDB" id="A0ABC8TV83"/>
<organism evidence="1 2">
    <name type="scientific">Ilex paraguariensis</name>
    <name type="common">yerba mate</name>
    <dbReference type="NCBI Taxonomy" id="185542"/>
    <lineage>
        <taxon>Eukaryota</taxon>
        <taxon>Viridiplantae</taxon>
        <taxon>Streptophyta</taxon>
        <taxon>Embryophyta</taxon>
        <taxon>Tracheophyta</taxon>
        <taxon>Spermatophyta</taxon>
        <taxon>Magnoliopsida</taxon>
        <taxon>eudicotyledons</taxon>
        <taxon>Gunneridae</taxon>
        <taxon>Pentapetalae</taxon>
        <taxon>asterids</taxon>
        <taxon>campanulids</taxon>
        <taxon>Aquifoliales</taxon>
        <taxon>Aquifoliaceae</taxon>
        <taxon>Ilex</taxon>
    </lineage>
</organism>
<dbReference type="EMBL" id="CAUOFW020006168">
    <property type="protein sequence ID" value="CAK9173401.1"/>
    <property type="molecule type" value="Genomic_DNA"/>
</dbReference>
<accession>A0ABC8TV83</accession>
<gene>
    <name evidence="1" type="ORF">ILEXP_LOCUS43132</name>
</gene>
<proteinExistence type="predicted"/>
<evidence type="ECO:0000313" key="1">
    <source>
        <dbReference type="EMBL" id="CAK9173401.1"/>
    </source>
</evidence>
<comment type="caution">
    <text evidence="1">The sequence shown here is derived from an EMBL/GenBank/DDBJ whole genome shotgun (WGS) entry which is preliminary data.</text>
</comment>
<protein>
    <submittedName>
        <fullName evidence="1">Uncharacterized protein</fullName>
    </submittedName>
</protein>
<name>A0ABC8TV83_9AQUA</name>
<sequence length="265" mass="29924">MVAAATIIGEENCPMTPRTVPTGNRSLAKDVILSESSHTVSSKTWSDIWTKDLEDLLTTKEKIDWKGGDVKNQKFQKLVDLCRKYGVVPQLRTERGYPLRLVVVEQITTLHPTLIVFDRHHDRKDIEYYAEKVPCNMVILNDDGEVDMIKGRSHIDDVENTPGGESSSSSWAQSPVVLMFTENLQKLLRKNGHHDRKDIEYYAEKVPCNMVILNDDGEVDMIKGRSHIDDVENTPGGESSSSSWAQSPVVLMFTENLQKLLRKNG</sequence>
<reference evidence="1 2" key="1">
    <citation type="submission" date="2024-02" db="EMBL/GenBank/DDBJ databases">
        <authorList>
            <person name="Vignale AGUSTIN F."/>
            <person name="Sosa J E."/>
            <person name="Modenutti C."/>
        </authorList>
    </citation>
    <scope>NUCLEOTIDE SEQUENCE [LARGE SCALE GENOMIC DNA]</scope>
</reference>
<evidence type="ECO:0000313" key="2">
    <source>
        <dbReference type="Proteomes" id="UP001642360"/>
    </source>
</evidence>
<keyword evidence="2" id="KW-1185">Reference proteome</keyword>
<dbReference type="Proteomes" id="UP001642360">
    <property type="component" value="Unassembled WGS sequence"/>
</dbReference>